<dbReference type="InterPro" id="IPR004033">
    <property type="entry name" value="UbiE/COQ5_MeTrFase"/>
</dbReference>
<dbReference type="SUPFAM" id="SSF53335">
    <property type="entry name" value="S-adenosyl-L-methionine-dependent methyltransferases"/>
    <property type="match status" value="1"/>
</dbReference>
<gene>
    <name evidence="5" type="ORF">DCC88_10395</name>
</gene>
<dbReference type="GO" id="GO:0032259">
    <property type="term" value="P:methylation"/>
    <property type="evidence" value="ECO:0007669"/>
    <property type="project" value="UniProtKB-KW"/>
</dbReference>
<sequence length="246" mass="27021">MKMVFKMNSKNFQVIDGFNIIAPAYDLASDAITFGLHRVFRSRLCSNAISLTPQNGTLLDLATGTGDVVLKVAHSRPDISITGLDAAEGMLNIAQKKIEHKAKLFQKNIEFKLGDALAIPFSNETFDTITISWGIRNFTPLSVALKEIMRVLKPKGHLIILEVGKPEFSSIQKISRLCKKNFPKIESKLTDFLPVSFQQANLSESFPSGSQLVAELYDSGLINAKSTNPLGAGFVYLYSAQKPAAR</sequence>
<dbReference type="EMBL" id="QOVW01000087">
    <property type="protein sequence ID" value="RDB35407.1"/>
    <property type="molecule type" value="Genomic_DNA"/>
</dbReference>
<dbReference type="InterPro" id="IPR023576">
    <property type="entry name" value="UbiE/COQ5_MeTrFase_CS"/>
</dbReference>
<protein>
    <submittedName>
        <fullName evidence="5">Methyltransferase domain-containing protein</fullName>
    </submittedName>
</protein>
<dbReference type="Gene3D" id="3.40.50.150">
    <property type="entry name" value="Vaccinia Virus protein VP39"/>
    <property type="match status" value="1"/>
</dbReference>
<evidence type="ECO:0000256" key="1">
    <source>
        <dbReference type="ARBA" id="ARBA00022428"/>
    </source>
</evidence>
<keyword evidence="1" id="KW-0474">Menaquinone biosynthesis</keyword>
<evidence type="ECO:0000313" key="5">
    <source>
        <dbReference type="EMBL" id="RDB35407.1"/>
    </source>
</evidence>
<accession>A0A369KRD6</accession>
<evidence type="ECO:0000256" key="2">
    <source>
        <dbReference type="ARBA" id="ARBA00022603"/>
    </source>
</evidence>
<dbReference type="AlphaFoldDB" id="A0A369KRD6"/>
<comment type="caution">
    <text evidence="5">The sequence shown here is derived from an EMBL/GenBank/DDBJ whole genome shotgun (WGS) entry which is preliminary data.</text>
</comment>
<dbReference type="CDD" id="cd02440">
    <property type="entry name" value="AdoMet_MTases"/>
    <property type="match status" value="1"/>
</dbReference>
<reference evidence="5" key="1">
    <citation type="submission" date="2018-04" db="EMBL/GenBank/DDBJ databases">
        <title>Draft genome sequence of the Candidatus Spirobacillus cienkowskii, a pathogen of freshwater Daphnia species, reconstructed from hemolymph metagenomic reads.</title>
        <authorList>
            <person name="Bresciani L."/>
            <person name="Lemos L.N."/>
            <person name="Wale N."/>
            <person name="Lin J.Y."/>
            <person name="Fernandes G.R."/>
            <person name="Duffy M.A."/>
            <person name="Rodrigues J.M."/>
        </authorList>
    </citation>
    <scope>NUCLEOTIDE SEQUENCE [LARGE SCALE GENOMIC DNA]</scope>
    <source>
        <strain evidence="5">Binning01</strain>
    </source>
</reference>
<dbReference type="Proteomes" id="UP000253934">
    <property type="component" value="Unassembled WGS sequence"/>
</dbReference>
<keyword evidence="3" id="KW-0808">Transferase</keyword>
<evidence type="ECO:0000256" key="3">
    <source>
        <dbReference type="ARBA" id="ARBA00022679"/>
    </source>
</evidence>
<organism evidence="5 6">
    <name type="scientific">Spirobacillus cienkowskii</name>
    <dbReference type="NCBI Taxonomy" id="495820"/>
    <lineage>
        <taxon>Bacteria</taxon>
        <taxon>Pseudomonadati</taxon>
        <taxon>Bdellovibrionota</taxon>
        <taxon>Oligoflexia</taxon>
        <taxon>Silvanigrellales</taxon>
        <taxon>Spirobacillus</taxon>
    </lineage>
</organism>
<evidence type="ECO:0000256" key="4">
    <source>
        <dbReference type="ARBA" id="ARBA00022691"/>
    </source>
</evidence>
<keyword evidence="2 5" id="KW-0489">Methyltransferase</keyword>
<dbReference type="InterPro" id="IPR029063">
    <property type="entry name" value="SAM-dependent_MTases_sf"/>
</dbReference>
<dbReference type="PROSITE" id="PS51608">
    <property type="entry name" value="SAM_MT_UBIE"/>
    <property type="match status" value="1"/>
</dbReference>
<dbReference type="GO" id="GO:0009234">
    <property type="term" value="P:menaquinone biosynthetic process"/>
    <property type="evidence" value="ECO:0007669"/>
    <property type="project" value="UniProtKB-KW"/>
</dbReference>
<dbReference type="GO" id="GO:0008168">
    <property type="term" value="F:methyltransferase activity"/>
    <property type="evidence" value="ECO:0007669"/>
    <property type="project" value="UniProtKB-KW"/>
</dbReference>
<evidence type="ECO:0000313" key="6">
    <source>
        <dbReference type="Proteomes" id="UP000253934"/>
    </source>
</evidence>
<dbReference type="PANTHER" id="PTHR43591:SF24">
    <property type="entry name" value="2-METHOXY-6-POLYPRENYL-1,4-BENZOQUINOL METHYLASE, MITOCHONDRIAL"/>
    <property type="match status" value="1"/>
</dbReference>
<proteinExistence type="predicted"/>
<dbReference type="Pfam" id="PF01209">
    <property type="entry name" value="Ubie_methyltran"/>
    <property type="match status" value="1"/>
</dbReference>
<name>A0A369KRD6_9BACT</name>
<keyword evidence="4" id="KW-0949">S-adenosyl-L-methionine</keyword>
<keyword evidence="6" id="KW-1185">Reference proteome</keyword>
<dbReference type="PANTHER" id="PTHR43591">
    <property type="entry name" value="METHYLTRANSFERASE"/>
    <property type="match status" value="1"/>
</dbReference>
<dbReference type="PROSITE" id="PS01184">
    <property type="entry name" value="UBIE_2"/>
    <property type="match status" value="1"/>
</dbReference>